<dbReference type="NCBIfam" id="NF007129">
    <property type="entry name" value="PRK09570.1"/>
    <property type="match status" value="1"/>
</dbReference>
<evidence type="ECO:0000256" key="3">
    <source>
        <dbReference type="ARBA" id="ARBA00023163"/>
    </source>
</evidence>
<evidence type="ECO:0000256" key="5">
    <source>
        <dbReference type="ARBA" id="ARBA00025765"/>
    </source>
</evidence>
<dbReference type="GO" id="GO:0000428">
    <property type="term" value="C:DNA-directed RNA polymerase complex"/>
    <property type="evidence" value="ECO:0007669"/>
    <property type="project" value="UniProtKB-KW"/>
</dbReference>
<accession>A0ABR4N0E3</accession>
<protein>
    <recommendedName>
        <fullName evidence="2">DNA-directed RNA polymerases I, II, and III subunit RPABC1</fullName>
    </recommendedName>
</protein>
<dbReference type="Pfam" id="PF03871">
    <property type="entry name" value="RNA_pol_Rpb5_N"/>
    <property type="match status" value="1"/>
</dbReference>
<dbReference type="InterPro" id="IPR036710">
    <property type="entry name" value="RNA_pol_Rpb5_N_sf"/>
</dbReference>
<comment type="similarity">
    <text evidence="5">Belongs to the archaeal Rpo5/eukaryotic RPB5 RNA polymerase subunit family.</text>
</comment>
<dbReference type="EMBL" id="JADGIZ020000053">
    <property type="protein sequence ID" value="KAL2913003.1"/>
    <property type="molecule type" value="Genomic_DNA"/>
</dbReference>
<dbReference type="PANTHER" id="PTHR10535:SF0">
    <property type="entry name" value="DNA-DIRECTED RNA POLYMERASES I, II, AND III SUBUNIT RPABC1"/>
    <property type="match status" value="1"/>
</dbReference>
<evidence type="ECO:0000256" key="2">
    <source>
        <dbReference type="ARBA" id="ARBA00020809"/>
    </source>
</evidence>
<evidence type="ECO:0000259" key="7">
    <source>
        <dbReference type="Pfam" id="PF03871"/>
    </source>
</evidence>
<dbReference type="InterPro" id="IPR000783">
    <property type="entry name" value="RNA_pol_subH/Rpb5_C"/>
</dbReference>
<comment type="caution">
    <text evidence="8">The sequence shown here is derived from an EMBL/GenBank/DDBJ whole genome shotgun (WGS) entry which is preliminary data.</text>
</comment>
<dbReference type="Gene3D" id="3.90.940.20">
    <property type="entry name" value="RPB5-like RNA polymerase subunit"/>
    <property type="match status" value="1"/>
</dbReference>
<dbReference type="InterPro" id="IPR005571">
    <property type="entry name" value="RNA_pol_Rpb5_N"/>
</dbReference>
<dbReference type="PIRSF" id="PIRSF000747">
    <property type="entry name" value="RPB5"/>
    <property type="match status" value="1"/>
</dbReference>
<dbReference type="Gene3D" id="3.40.1340.10">
    <property type="entry name" value="RNA polymerase, Rpb5, N-terminal domain"/>
    <property type="match status" value="1"/>
</dbReference>
<keyword evidence="9" id="KW-1185">Reference proteome</keyword>
<keyword evidence="3" id="KW-0804">Transcription</keyword>
<evidence type="ECO:0000256" key="4">
    <source>
        <dbReference type="ARBA" id="ARBA00023242"/>
    </source>
</evidence>
<dbReference type="Proteomes" id="UP001527925">
    <property type="component" value="Unassembled WGS sequence"/>
</dbReference>
<proteinExistence type="inferred from homology"/>
<keyword evidence="8" id="KW-0240">DNA-directed RNA polymerase</keyword>
<dbReference type="SUPFAM" id="SSF55287">
    <property type="entry name" value="RPB5-like RNA polymerase subunit"/>
    <property type="match status" value="1"/>
</dbReference>
<feature type="domain" description="RNA polymerase Rpb5 N-terminal" evidence="7">
    <location>
        <begin position="4"/>
        <end position="91"/>
    </location>
</feature>
<evidence type="ECO:0000256" key="1">
    <source>
        <dbReference type="ARBA" id="ARBA00004123"/>
    </source>
</evidence>
<name>A0ABR4N0E3_9FUNG</name>
<reference evidence="8 9" key="1">
    <citation type="submission" date="2023-09" db="EMBL/GenBank/DDBJ databases">
        <title>Pangenome analysis of Batrachochytrium dendrobatidis and related Chytrids.</title>
        <authorList>
            <person name="Yacoub M.N."/>
            <person name="Stajich J.E."/>
            <person name="James T.Y."/>
        </authorList>
    </citation>
    <scope>NUCLEOTIDE SEQUENCE [LARGE SCALE GENOMIC DNA]</scope>
    <source>
        <strain evidence="8 9">JEL0888</strain>
    </source>
</reference>
<dbReference type="PANTHER" id="PTHR10535">
    <property type="entry name" value="DNA-DIRECTED RNA POLYMERASES I, II, AND III SUBUNIT RPABC1"/>
    <property type="match status" value="1"/>
</dbReference>
<evidence type="ECO:0000313" key="8">
    <source>
        <dbReference type="EMBL" id="KAL2913003.1"/>
    </source>
</evidence>
<dbReference type="InterPro" id="IPR014381">
    <property type="entry name" value="Arch_Rpo5/euc_Rpb5"/>
</dbReference>
<comment type="subcellular location">
    <subcellularLocation>
        <location evidence="1">Nucleus</location>
    </subcellularLocation>
</comment>
<dbReference type="HAMAP" id="MF_00025">
    <property type="entry name" value="RNApol_Rpo5_RPB5"/>
    <property type="match status" value="1"/>
</dbReference>
<dbReference type="Pfam" id="PF01191">
    <property type="entry name" value="RNA_pol_Rpb5_C"/>
    <property type="match status" value="1"/>
</dbReference>
<evidence type="ECO:0000259" key="6">
    <source>
        <dbReference type="Pfam" id="PF01191"/>
    </source>
</evidence>
<gene>
    <name evidence="8" type="primary">RPB5</name>
    <name evidence="8" type="ORF">HK105_207458</name>
</gene>
<keyword evidence="4" id="KW-0539">Nucleus</keyword>
<evidence type="ECO:0000313" key="9">
    <source>
        <dbReference type="Proteomes" id="UP001527925"/>
    </source>
</evidence>
<feature type="domain" description="RNA polymerase subunit H/Rpb5 C-terminal" evidence="6">
    <location>
        <begin position="134"/>
        <end position="206"/>
    </location>
</feature>
<organism evidence="8 9">
    <name type="scientific">Polyrhizophydium stewartii</name>
    <dbReference type="NCBI Taxonomy" id="2732419"/>
    <lineage>
        <taxon>Eukaryota</taxon>
        <taxon>Fungi</taxon>
        <taxon>Fungi incertae sedis</taxon>
        <taxon>Chytridiomycota</taxon>
        <taxon>Chytridiomycota incertae sedis</taxon>
        <taxon>Chytridiomycetes</taxon>
        <taxon>Rhizophydiales</taxon>
        <taxon>Rhizophydiales incertae sedis</taxon>
        <taxon>Polyrhizophydium</taxon>
    </lineage>
</organism>
<dbReference type="InterPro" id="IPR035913">
    <property type="entry name" value="RPB5-like_sf"/>
</dbReference>
<dbReference type="SUPFAM" id="SSF53036">
    <property type="entry name" value="Eukaryotic RPB5 N-terminal domain"/>
    <property type="match status" value="1"/>
</dbReference>
<sequence length="207" mass="24213">MDEDREASRLWRVYKTVHEMVSHRGYMVSKAELELSLDEFRQQYTKNGFIDRQSLTFLVQHSTSPGDQLLVFFTDEDSVGIKPIKKICERMIMQNILKGILIYKKSLTPSANKVVQEMSNKYQLELFQESELLVNITQHMLVPVHEVLTPEEKKTLLARYRLKETQLPRIQPSDPVARYFGLKRGQVVKIIRPSETAGKYVTYRLCF</sequence>